<dbReference type="EMBL" id="JAKGBZ010000025">
    <property type="protein sequence ID" value="MCF3947561.1"/>
    <property type="molecule type" value="Genomic_DNA"/>
</dbReference>
<proteinExistence type="predicted"/>
<dbReference type="Proteomes" id="UP001521209">
    <property type="component" value="Unassembled WGS sequence"/>
</dbReference>
<protein>
    <submittedName>
        <fullName evidence="1">Uncharacterized protein</fullName>
    </submittedName>
</protein>
<evidence type="ECO:0000313" key="2">
    <source>
        <dbReference type="Proteomes" id="UP001521209"/>
    </source>
</evidence>
<dbReference type="RefSeq" id="WP_235704811.1">
    <property type="nucleotide sequence ID" value="NZ_JAKGBZ010000025.1"/>
</dbReference>
<organism evidence="1 2">
    <name type="scientific">Acidiphilium iwatense</name>
    <dbReference type="NCBI Taxonomy" id="768198"/>
    <lineage>
        <taxon>Bacteria</taxon>
        <taxon>Pseudomonadati</taxon>
        <taxon>Pseudomonadota</taxon>
        <taxon>Alphaproteobacteria</taxon>
        <taxon>Acetobacterales</taxon>
        <taxon>Acidocellaceae</taxon>
        <taxon>Acidiphilium</taxon>
    </lineage>
</organism>
<accession>A0ABS9E0W0</accession>
<name>A0ABS9E0W0_9PROT</name>
<gene>
    <name evidence="1" type="ORF">L2A60_12830</name>
</gene>
<sequence>MAYTILFQTRLIDRALYLLKSWANDLICLDMARGTGASFASKPQLAAQMIKRSRVIAITADVPVAPPVDLRPTSSEKDLLLRRWLPSTASMAAAISEETCRTGKGYVLAVGFGPLKLMRAADPSSCRRW</sequence>
<reference evidence="1 2" key="1">
    <citation type="submission" date="2022-01" db="EMBL/GenBank/DDBJ databases">
        <authorList>
            <person name="Won M."/>
            <person name="Kim S.-J."/>
            <person name="Kwon S.-W."/>
        </authorList>
    </citation>
    <scope>NUCLEOTIDE SEQUENCE [LARGE SCALE GENOMIC DNA]</scope>
    <source>
        <strain evidence="1 2">KCTC 23505</strain>
    </source>
</reference>
<keyword evidence="2" id="KW-1185">Reference proteome</keyword>
<evidence type="ECO:0000313" key="1">
    <source>
        <dbReference type="EMBL" id="MCF3947561.1"/>
    </source>
</evidence>
<comment type="caution">
    <text evidence="1">The sequence shown here is derived from an EMBL/GenBank/DDBJ whole genome shotgun (WGS) entry which is preliminary data.</text>
</comment>